<reference evidence="1 2" key="1">
    <citation type="submission" date="2016-10" db="EMBL/GenBank/DDBJ databases">
        <authorList>
            <person name="de Groot N.N."/>
        </authorList>
    </citation>
    <scope>NUCLEOTIDE SEQUENCE [LARGE SCALE GENOMIC DNA]</scope>
    <source>
        <strain evidence="1 2">DSM 23399</strain>
    </source>
</reference>
<dbReference type="AlphaFoldDB" id="A0A1I1CF26"/>
<name>A0A1I1CF26_9BACT</name>
<dbReference type="STRING" id="237018.SAMN04489723_1262"/>
<gene>
    <name evidence="1" type="ORF">SAMN04489723_1262</name>
</gene>
<dbReference type="OrthoDB" id="9958395at2"/>
<accession>A0A1I1CF26</accession>
<evidence type="ECO:0000313" key="1">
    <source>
        <dbReference type="EMBL" id="SFB59370.1"/>
    </source>
</evidence>
<keyword evidence="2" id="KW-1185">Reference proteome</keyword>
<dbReference type="RefSeq" id="WP_092901431.1">
    <property type="nucleotide sequence ID" value="NZ_FOKK01000026.1"/>
</dbReference>
<protein>
    <submittedName>
        <fullName evidence="1">Uncharacterized protein</fullName>
    </submittedName>
</protein>
<dbReference type="EMBL" id="FOKK01000026">
    <property type="protein sequence ID" value="SFB59370.1"/>
    <property type="molecule type" value="Genomic_DNA"/>
</dbReference>
<proteinExistence type="predicted"/>
<evidence type="ECO:0000313" key="2">
    <source>
        <dbReference type="Proteomes" id="UP000198790"/>
    </source>
</evidence>
<sequence>MIHYDKVSADLVKIKNLIAPDNWHSYTEVHFSEDWISRKDFDWSTYLWTLLDNVQDLKTQYLSLISLQLEENGGFIEQGSEIPIVIHLATNEEEFEVAKAEIENTIYERYKFSKRHLNLIENLVVDIQKCFKFFEENKDLPPYSEKVLSIDKIPFWGDQMEFTLLLHLLFESDFIPIRKNGVRKFKTDVSTDLKKQFESHKSLTKKNAIELSCTYFKGVTLEKNLIKEHAFKPGTVNSKMDNTSLSTISSSNFAEFEEKLSSILEHFKAIKETKELPSNLRFRST</sequence>
<dbReference type="Proteomes" id="UP000198790">
    <property type="component" value="Unassembled WGS sequence"/>
</dbReference>
<organism evidence="1 2">
    <name type="scientific">Algoriphagus aquimarinus</name>
    <dbReference type="NCBI Taxonomy" id="237018"/>
    <lineage>
        <taxon>Bacteria</taxon>
        <taxon>Pseudomonadati</taxon>
        <taxon>Bacteroidota</taxon>
        <taxon>Cytophagia</taxon>
        <taxon>Cytophagales</taxon>
        <taxon>Cyclobacteriaceae</taxon>
        <taxon>Algoriphagus</taxon>
    </lineage>
</organism>